<dbReference type="GO" id="GO:0016020">
    <property type="term" value="C:membrane"/>
    <property type="evidence" value="ECO:0007669"/>
    <property type="project" value="UniProtKB-SubCell"/>
</dbReference>
<protein>
    <submittedName>
        <fullName evidence="6">Uncharacterized protein</fullName>
    </submittedName>
</protein>
<evidence type="ECO:0000313" key="6">
    <source>
        <dbReference type="EMBL" id="KAK2079711.1"/>
    </source>
</evidence>
<evidence type="ECO:0000256" key="1">
    <source>
        <dbReference type="ARBA" id="ARBA00004606"/>
    </source>
</evidence>
<gene>
    <name evidence="6" type="ORF">QBZ16_002106</name>
</gene>
<keyword evidence="7" id="KW-1185">Reference proteome</keyword>
<dbReference type="GO" id="GO:0016757">
    <property type="term" value="F:glycosyltransferase activity"/>
    <property type="evidence" value="ECO:0007669"/>
    <property type="project" value="UniProtKB-KW"/>
</dbReference>
<dbReference type="InterPro" id="IPR044174">
    <property type="entry name" value="BC10-like"/>
</dbReference>
<comment type="caution">
    <text evidence="6">The sequence shown here is derived from an EMBL/GenBank/DDBJ whole genome shotgun (WGS) entry which is preliminary data.</text>
</comment>
<reference evidence="6" key="1">
    <citation type="submission" date="2021-01" db="EMBL/GenBank/DDBJ databases">
        <authorList>
            <person name="Eckstrom K.M.E."/>
        </authorList>
    </citation>
    <scope>NUCLEOTIDE SEQUENCE</scope>
    <source>
        <strain evidence="6">UVCC 0001</strain>
    </source>
</reference>
<dbReference type="AlphaFoldDB" id="A0AAD9MNW2"/>
<evidence type="ECO:0000313" key="7">
    <source>
        <dbReference type="Proteomes" id="UP001255856"/>
    </source>
</evidence>
<evidence type="ECO:0000256" key="4">
    <source>
        <dbReference type="ARBA" id="ARBA00023136"/>
    </source>
</evidence>
<keyword evidence="5" id="KW-0325">Glycoprotein</keyword>
<keyword evidence="3" id="KW-0808">Transferase</keyword>
<dbReference type="Proteomes" id="UP001255856">
    <property type="component" value="Unassembled WGS sequence"/>
</dbReference>
<organism evidence="6 7">
    <name type="scientific">Prototheca wickerhamii</name>
    <dbReference type="NCBI Taxonomy" id="3111"/>
    <lineage>
        <taxon>Eukaryota</taxon>
        <taxon>Viridiplantae</taxon>
        <taxon>Chlorophyta</taxon>
        <taxon>core chlorophytes</taxon>
        <taxon>Trebouxiophyceae</taxon>
        <taxon>Chlorellales</taxon>
        <taxon>Chlorellaceae</taxon>
        <taxon>Prototheca</taxon>
    </lineage>
</organism>
<sequence length="85" mass="10035">MEFMLQREHVGVVLDDVEVYRSFEEHCKPGYDSDYRRNRDCFSDEHYFSTLLAARGLQTHENCGAYAITSVVWMTGWDPHPKAYR</sequence>
<keyword evidence="2" id="KW-0328">Glycosyltransferase</keyword>
<keyword evidence="4" id="KW-0472">Membrane</keyword>
<dbReference type="PANTHER" id="PTHR31042:SF140">
    <property type="entry name" value="CORE-2_I-BRANCHING BETA-1,6-N-ACETYLGLUCOSAMINYLTRANSFERASE FAMILY PROTEIN"/>
    <property type="match status" value="1"/>
</dbReference>
<dbReference type="PANTHER" id="PTHR31042">
    <property type="entry name" value="CORE-2/I-BRANCHING BETA-1,6-N-ACETYLGLUCOSAMINYLTRANSFERASE FAMILY PROTEIN-RELATED"/>
    <property type="match status" value="1"/>
</dbReference>
<evidence type="ECO:0000256" key="2">
    <source>
        <dbReference type="ARBA" id="ARBA00022676"/>
    </source>
</evidence>
<dbReference type="InterPro" id="IPR003406">
    <property type="entry name" value="Glyco_trans_14"/>
</dbReference>
<accession>A0AAD9MNW2</accession>
<evidence type="ECO:0000256" key="3">
    <source>
        <dbReference type="ARBA" id="ARBA00022679"/>
    </source>
</evidence>
<dbReference type="EMBL" id="JASFZW010000002">
    <property type="protein sequence ID" value="KAK2079711.1"/>
    <property type="molecule type" value="Genomic_DNA"/>
</dbReference>
<proteinExistence type="predicted"/>
<evidence type="ECO:0000256" key="5">
    <source>
        <dbReference type="ARBA" id="ARBA00023180"/>
    </source>
</evidence>
<comment type="subcellular location">
    <subcellularLocation>
        <location evidence="1">Membrane</location>
        <topology evidence="1">Single-pass type II membrane protein</topology>
    </subcellularLocation>
</comment>
<name>A0AAD9MNW2_PROWI</name>
<dbReference type="Pfam" id="PF02485">
    <property type="entry name" value="Branch"/>
    <property type="match status" value="1"/>
</dbReference>